<dbReference type="EMBL" id="CP029619">
    <property type="protein sequence ID" value="AWN81972.1"/>
    <property type="molecule type" value="Genomic_DNA"/>
</dbReference>
<proteinExistence type="predicted"/>
<feature type="transmembrane region" description="Helical" evidence="1">
    <location>
        <begin position="124"/>
        <end position="143"/>
    </location>
</feature>
<keyword evidence="1" id="KW-1133">Transmembrane helix</keyword>
<keyword evidence="1" id="KW-0472">Membrane</keyword>
<feature type="transmembrane region" description="Helical" evidence="1">
    <location>
        <begin position="164"/>
        <end position="180"/>
    </location>
</feature>
<sequence>MVHKSLHNRKYTNLYAIGLSIFLFMLTLCLNLCKTIVCCSLLFTFLAFTINGITIVQGSKKAFSITLLCIGISFTLLYSKPYCIHGKPIDGIVLASYLSLWLASLVGVKAFLKLRPYYSFPVSNGISLGIYALVDGLAMSVFFTAKFPISRVLLIAYKEIQYKSIFSFFLCFTLFMIWYYKTFLERRFLMLSGFIRKAFFLKKAHKLIKGLL</sequence>
<feature type="transmembrane region" description="Helical" evidence="1">
    <location>
        <begin position="91"/>
        <end position="112"/>
    </location>
</feature>
<dbReference type="KEGG" id="cher:DK880_00658"/>
<reference evidence="2 3" key="1">
    <citation type="submission" date="2018-05" db="EMBL/GenBank/DDBJ databases">
        <title>Candidatus Cardinium hertigii Genome Assembly.</title>
        <authorList>
            <person name="Showmaker K.C."/>
            <person name="Walden K.O."/>
            <person name="Fields C.J."/>
            <person name="Lambert K.N."/>
            <person name="Hudson M.E."/>
        </authorList>
    </citation>
    <scope>NUCLEOTIDE SEQUENCE [LARGE SCALE GENOMIC DNA]</scope>
    <source>
        <strain evidence="3">cHgTN10</strain>
    </source>
</reference>
<feature type="transmembrane region" description="Helical" evidence="1">
    <location>
        <begin position="62"/>
        <end position="79"/>
    </location>
</feature>
<gene>
    <name evidence="2" type="ORF">DK880_00658</name>
</gene>
<name>A0A2Z3LCS1_9BACT</name>
<dbReference type="AlphaFoldDB" id="A0A2Z3LCS1"/>
<feature type="transmembrane region" description="Helical" evidence="1">
    <location>
        <begin position="12"/>
        <end position="30"/>
    </location>
</feature>
<organism evidence="2 3">
    <name type="scientific">Candidatus Cardinium hertigii</name>
    <dbReference type="NCBI Taxonomy" id="247481"/>
    <lineage>
        <taxon>Bacteria</taxon>
        <taxon>Pseudomonadati</taxon>
        <taxon>Bacteroidota</taxon>
        <taxon>Cytophagia</taxon>
        <taxon>Cytophagales</taxon>
        <taxon>Amoebophilaceae</taxon>
        <taxon>Candidatus Cardinium</taxon>
    </lineage>
</organism>
<evidence type="ECO:0000313" key="3">
    <source>
        <dbReference type="Proteomes" id="UP000245872"/>
    </source>
</evidence>
<keyword evidence="3" id="KW-1185">Reference proteome</keyword>
<accession>A0A2Z3LCS1</accession>
<evidence type="ECO:0000313" key="2">
    <source>
        <dbReference type="EMBL" id="AWN81972.1"/>
    </source>
</evidence>
<feature type="transmembrane region" description="Helical" evidence="1">
    <location>
        <begin position="37"/>
        <end position="56"/>
    </location>
</feature>
<dbReference type="OrthoDB" id="980284at2"/>
<protein>
    <submittedName>
        <fullName evidence="2">Uncharacterized protein</fullName>
    </submittedName>
</protein>
<dbReference type="Proteomes" id="UP000245872">
    <property type="component" value="Chromosome"/>
</dbReference>
<evidence type="ECO:0000256" key="1">
    <source>
        <dbReference type="SAM" id="Phobius"/>
    </source>
</evidence>
<keyword evidence="1" id="KW-0812">Transmembrane</keyword>